<feature type="domain" description="Sporulation stage II protein D amidase enhancer LytB N-terminal" evidence="1">
    <location>
        <begin position="107"/>
        <end position="222"/>
    </location>
</feature>
<organism evidence="2">
    <name type="scientific">Ignavibacterium album</name>
    <dbReference type="NCBI Taxonomy" id="591197"/>
    <lineage>
        <taxon>Bacteria</taxon>
        <taxon>Pseudomonadati</taxon>
        <taxon>Ignavibacteriota</taxon>
        <taxon>Ignavibacteria</taxon>
        <taxon>Ignavibacteriales</taxon>
        <taxon>Ignavibacteriaceae</taxon>
        <taxon>Ignavibacterium</taxon>
    </lineage>
</organism>
<comment type="caution">
    <text evidence="2">The sequence shown here is derived from an EMBL/GenBank/DDBJ whole genome shotgun (WGS) entry which is preliminary data.</text>
</comment>
<dbReference type="GO" id="GO:0030288">
    <property type="term" value="C:outer membrane-bounded periplasmic space"/>
    <property type="evidence" value="ECO:0007669"/>
    <property type="project" value="TreeGrafter"/>
</dbReference>
<dbReference type="Pfam" id="PF08486">
    <property type="entry name" value="SpoIID"/>
    <property type="match status" value="1"/>
</dbReference>
<dbReference type="InterPro" id="IPR013693">
    <property type="entry name" value="SpoIID/LytB_N"/>
</dbReference>
<dbReference type="EMBL" id="DSUJ01000011">
    <property type="protein sequence ID" value="HFI92485.1"/>
    <property type="molecule type" value="Genomic_DNA"/>
</dbReference>
<dbReference type="InterPro" id="IPR051922">
    <property type="entry name" value="Bact_Sporulation_Assoc"/>
</dbReference>
<proteinExistence type="predicted"/>
<dbReference type="PANTHER" id="PTHR30032">
    <property type="entry name" value="N-ACETYLMURAMOYL-L-ALANINE AMIDASE-RELATED"/>
    <property type="match status" value="1"/>
</dbReference>
<gene>
    <name evidence="2" type="ORF">ENS31_13290</name>
</gene>
<sequence length="449" mass="51437">MKITTEPWLNVGILTDDKINFELYGDFSTVLSKKTLSGLFTAELKNNKIVCKGSNLLIEADEEIIFEPSDPVSESFLLRDVIIGVKFHWERREKQRFNYFLKIIKNGNQLTAINYLPVEAYLTSVISSEMSAKCSINLLRSQAVVARSWLLAQLQNKEKEKIKDPALKPYKTEAELITWYDREAHTLFDVCADDHCQRFQGVTKVTTETAFKAIKDTRGIVLISGDKICDTRYSKSCGGMSESYENVWEPIKYDYLQPVIDYKFEPENLDLDLTKEENAVRWIKANPPAFCNTTDPKILNQILLDYDQETKDFYRWKVEYSQNDLAKLINEKLSTDFGEIIDLVPVERGYSGRLIKLKIVGTKKTLVIGKELEIRRVLSPTHLYSSAFYVEKENINNGIPQKFILHGAGWGHGVGLCQIGAAVMAEQGYQFDEILIHYFPNASIKRIYS</sequence>
<name>A0A7V2ZM94_9BACT</name>
<dbReference type="NCBIfam" id="TIGR02669">
    <property type="entry name" value="SpoIID_LytB"/>
    <property type="match status" value="1"/>
</dbReference>
<dbReference type="AlphaFoldDB" id="A0A7V2ZM94"/>
<dbReference type="GO" id="GO:0030435">
    <property type="term" value="P:sporulation resulting in formation of a cellular spore"/>
    <property type="evidence" value="ECO:0007669"/>
    <property type="project" value="InterPro"/>
</dbReference>
<evidence type="ECO:0000313" key="2">
    <source>
        <dbReference type="EMBL" id="HFI92485.1"/>
    </source>
</evidence>
<evidence type="ECO:0000259" key="1">
    <source>
        <dbReference type="Pfam" id="PF08486"/>
    </source>
</evidence>
<dbReference type="InterPro" id="IPR013486">
    <property type="entry name" value="SpoIID/LytB"/>
</dbReference>
<protein>
    <submittedName>
        <fullName evidence="2">SpoIID/LytB domain-containing protein</fullName>
    </submittedName>
</protein>
<accession>A0A7V2ZM94</accession>
<reference evidence="2" key="1">
    <citation type="journal article" date="2020" name="mSystems">
        <title>Genome- and Community-Level Interaction Insights into Carbon Utilization and Element Cycling Functions of Hydrothermarchaeota in Hydrothermal Sediment.</title>
        <authorList>
            <person name="Zhou Z."/>
            <person name="Liu Y."/>
            <person name="Xu W."/>
            <person name="Pan J."/>
            <person name="Luo Z.H."/>
            <person name="Li M."/>
        </authorList>
    </citation>
    <scope>NUCLEOTIDE SEQUENCE [LARGE SCALE GENOMIC DNA]</scope>
    <source>
        <strain evidence="2">SpSt-479</strain>
    </source>
</reference>
<dbReference type="PANTHER" id="PTHR30032:SF4">
    <property type="entry name" value="AMIDASE ENHANCER"/>
    <property type="match status" value="1"/>
</dbReference>